<dbReference type="PANTHER" id="PTHR33835:SF1">
    <property type="entry name" value="METALLO-BETA-LACTAMASE DOMAIN-CONTAINING PROTEIN"/>
    <property type="match status" value="1"/>
</dbReference>
<protein>
    <recommendedName>
        <fullName evidence="3">DUF4336 domain-containing protein</fullName>
    </recommendedName>
</protein>
<dbReference type="SUPFAM" id="SSF56281">
    <property type="entry name" value="Metallo-hydrolase/oxidoreductase"/>
    <property type="match status" value="1"/>
</dbReference>
<dbReference type="Pfam" id="PF14234">
    <property type="entry name" value="DUF4336"/>
    <property type="match status" value="1"/>
</dbReference>
<evidence type="ECO:0000313" key="2">
    <source>
        <dbReference type="Proteomes" id="UP001055247"/>
    </source>
</evidence>
<evidence type="ECO:0000313" key="1">
    <source>
        <dbReference type="EMBL" id="GJD89138.1"/>
    </source>
</evidence>
<dbReference type="PANTHER" id="PTHR33835">
    <property type="entry name" value="YALI0C07656P"/>
    <property type="match status" value="1"/>
</dbReference>
<dbReference type="InterPro" id="IPR036866">
    <property type="entry name" value="RibonucZ/Hydroxyglut_hydro"/>
</dbReference>
<reference evidence="1" key="2">
    <citation type="submission" date="2021-08" db="EMBL/GenBank/DDBJ databases">
        <authorList>
            <person name="Tani A."/>
            <person name="Ola A."/>
            <person name="Ogura Y."/>
            <person name="Katsura K."/>
            <person name="Hayashi T."/>
        </authorList>
    </citation>
    <scope>NUCLEOTIDE SEQUENCE</scope>
    <source>
        <strain evidence="1">DSM 16372</strain>
    </source>
</reference>
<comment type="caution">
    <text evidence="1">The sequence shown here is derived from an EMBL/GenBank/DDBJ whole genome shotgun (WGS) entry which is preliminary data.</text>
</comment>
<dbReference type="InterPro" id="IPR025638">
    <property type="entry name" value="DUF4336"/>
</dbReference>
<dbReference type="Proteomes" id="UP001055247">
    <property type="component" value="Unassembled WGS sequence"/>
</dbReference>
<gene>
    <name evidence="1" type="ORF">BHAOGJBA_2664</name>
</gene>
<dbReference type="EMBL" id="BPQO01000010">
    <property type="protein sequence ID" value="GJD89138.1"/>
    <property type="molecule type" value="Genomic_DNA"/>
</dbReference>
<sequence>MTDVTYPPLDVPKPVARDLWIVDSGPLRAAGVMPLPVRMSVVRLADGGLWLHSPTRYDPDLHRALAEIGPIRHLVAPNIAHWTLLRDWQIHCPEALTWAAPNLRRRGQVRARMRAGLRLDRDLGDAAPPDWARDLRQVVVPGALGFREVAFFHDVSRSLILTDLVLNLEPGRLPAWMRPLARLVGITAPDGRAPAYLRGAVRLGGAEARRAAAALVALAPERVLFAHGAWFARDGTAALRRSLRWLLKT</sequence>
<organism evidence="1 2">
    <name type="scientific">Methylobacterium hispanicum</name>
    <dbReference type="NCBI Taxonomy" id="270350"/>
    <lineage>
        <taxon>Bacteria</taxon>
        <taxon>Pseudomonadati</taxon>
        <taxon>Pseudomonadota</taxon>
        <taxon>Alphaproteobacteria</taxon>
        <taxon>Hyphomicrobiales</taxon>
        <taxon>Methylobacteriaceae</taxon>
        <taxon>Methylobacterium</taxon>
    </lineage>
</organism>
<evidence type="ECO:0008006" key="3">
    <source>
        <dbReference type="Google" id="ProtNLM"/>
    </source>
</evidence>
<reference evidence="1" key="1">
    <citation type="journal article" date="2016" name="Front. Microbiol.">
        <title>Genome Sequence of the Piezophilic, Mesophilic Sulfate-Reducing Bacterium Desulfovibrio indicus J2T.</title>
        <authorList>
            <person name="Cao J."/>
            <person name="Maignien L."/>
            <person name="Shao Z."/>
            <person name="Alain K."/>
            <person name="Jebbar M."/>
        </authorList>
    </citation>
    <scope>NUCLEOTIDE SEQUENCE</scope>
    <source>
        <strain evidence="1">DSM 16372</strain>
    </source>
</reference>
<accession>A0AAV4ZLF2</accession>
<keyword evidence="2" id="KW-1185">Reference proteome</keyword>
<proteinExistence type="predicted"/>
<dbReference type="AlphaFoldDB" id="A0AAV4ZLF2"/>
<name>A0AAV4ZLF2_9HYPH</name>
<dbReference type="RefSeq" id="WP_066918760.1">
    <property type="nucleotide sequence ID" value="NZ_BPQO01000010.1"/>
</dbReference>